<evidence type="ECO:0000259" key="9">
    <source>
        <dbReference type="Pfam" id="PF13847"/>
    </source>
</evidence>
<sequence length="158" mass="17459">MHDYNETLYQELPKEIIDSFCGVGNPFLPDTSKNKSLLDIGCGSGLDMIIASKTLGKTAKIYGVDLNAEMVKLANNNFKRLGLKNCRALTSKDEVLPFADNSFDLVISNGVFNLSLQKTLLFAEVFRVLKPQGKLQFADIVLRKKLPTEMKGAAAWSN</sequence>
<dbReference type="Gene3D" id="3.40.50.150">
    <property type="entry name" value="Vaccinia Virus protein VP39"/>
    <property type="match status" value="1"/>
</dbReference>
<dbReference type="InterPro" id="IPR025714">
    <property type="entry name" value="Methyltranfer_dom"/>
</dbReference>
<dbReference type="RefSeq" id="WP_011188893.1">
    <property type="nucleotide sequence ID" value="NC_006138.1"/>
</dbReference>
<dbReference type="PANTHER" id="PTHR43675:SF8">
    <property type="entry name" value="ARSENITE METHYLTRANSFERASE"/>
    <property type="match status" value="1"/>
</dbReference>
<evidence type="ECO:0000256" key="4">
    <source>
        <dbReference type="ARBA" id="ARBA00034521"/>
    </source>
</evidence>
<keyword evidence="11" id="KW-1185">Reference proteome</keyword>
<feature type="domain" description="Methyltransferase" evidence="9">
    <location>
        <begin position="32"/>
        <end position="151"/>
    </location>
</feature>
<evidence type="ECO:0000256" key="5">
    <source>
        <dbReference type="ARBA" id="ARBA00034545"/>
    </source>
</evidence>
<dbReference type="EC" id="2.1.1.137" evidence="4"/>
<evidence type="ECO:0000256" key="7">
    <source>
        <dbReference type="ARBA" id="ARBA00047943"/>
    </source>
</evidence>
<dbReference type="Proteomes" id="UP000000602">
    <property type="component" value="Chromosome"/>
</dbReference>
<comment type="catalytic activity">
    <reaction evidence="8">
        <text>arsenic triglutathione + 3 [thioredoxin]-dithiol + 3 S-adenosyl-L-methionine = trimethylarsine + 3 [thioredoxin]-disulfide + 3 glutathione + 3 S-adenosyl-L-homocysteine + 3 H(+)</text>
        <dbReference type="Rhea" id="RHEA:69432"/>
        <dbReference type="Rhea" id="RHEA-COMP:10698"/>
        <dbReference type="Rhea" id="RHEA-COMP:10700"/>
        <dbReference type="ChEBI" id="CHEBI:15378"/>
        <dbReference type="ChEBI" id="CHEBI:27130"/>
        <dbReference type="ChEBI" id="CHEBI:29950"/>
        <dbReference type="ChEBI" id="CHEBI:50058"/>
        <dbReference type="ChEBI" id="CHEBI:57856"/>
        <dbReference type="ChEBI" id="CHEBI:57925"/>
        <dbReference type="ChEBI" id="CHEBI:59789"/>
        <dbReference type="ChEBI" id="CHEBI:183640"/>
        <dbReference type="EC" id="2.1.1.137"/>
    </reaction>
</comment>
<organism evidence="10 11">
    <name type="scientific">Desulfotalea psychrophila (strain LSv54 / DSM 12343)</name>
    <dbReference type="NCBI Taxonomy" id="177439"/>
    <lineage>
        <taxon>Bacteria</taxon>
        <taxon>Pseudomonadati</taxon>
        <taxon>Thermodesulfobacteriota</taxon>
        <taxon>Desulfobulbia</taxon>
        <taxon>Desulfobulbales</taxon>
        <taxon>Desulfocapsaceae</taxon>
        <taxon>Desulfotalea</taxon>
    </lineage>
</organism>
<evidence type="ECO:0000256" key="2">
    <source>
        <dbReference type="ARBA" id="ARBA00022691"/>
    </source>
</evidence>
<keyword evidence="2" id="KW-0949">S-adenosyl-L-methionine</keyword>
<comment type="similarity">
    <text evidence="3">Belongs to the methyltransferase superfamily. Arsenite methyltransferase family.</text>
</comment>
<evidence type="ECO:0000313" key="11">
    <source>
        <dbReference type="Proteomes" id="UP000000602"/>
    </source>
</evidence>
<evidence type="ECO:0000256" key="6">
    <source>
        <dbReference type="ARBA" id="ARBA00047941"/>
    </source>
</evidence>
<evidence type="ECO:0000313" key="10">
    <source>
        <dbReference type="EMBL" id="CAG36381.1"/>
    </source>
</evidence>
<dbReference type="InterPro" id="IPR029063">
    <property type="entry name" value="SAM-dependent_MTases_sf"/>
</dbReference>
<reference evidence="11" key="1">
    <citation type="journal article" date="2004" name="Environ. Microbiol.">
        <title>The genome of Desulfotalea psychrophila, a sulfate-reducing bacterium from permanently cold Arctic sediments.</title>
        <authorList>
            <person name="Rabus R."/>
            <person name="Ruepp A."/>
            <person name="Frickey T."/>
            <person name="Rattei T."/>
            <person name="Fartmann B."/>
            <person name="Stark M."/>
            <person name="Bauer M."/>
            <person name="Zibat A."/>
            <person name="Lombardot T."/>
            <person name="Becker I."/>
            <person name="Amann J."/>
            <person name="Gellner K."/>
            <person name="Teeling H."/>
            <person name="Leuschner W.D."/>
            <person name="Gloeckner F.-O."/>
            <person name="Lupas A.N."/>
            <person name="Amann R."/>
            <person name="Klenk H.-P."/>
        </authorList>
    </citation>
    <scope>NUCLEOTIDE SEQUENCE [LARGE SCALE GENOMIC DNA]</scope>
    <source>
        <strain evidence="11">DSM 12343 / LSv54</strain>
    </source>
</reference>
<dbReference type="eggNOG" id="COG2226">
    <property type="taxonomic scope" value="Bacteria"/>
</dbReference>
<dbReference type="AlphaFoldDB" id="Q6AMP4"/>
<dbReference type="EMBL" id="CR522870">
    <property type="protein sequence ID" value="CAG36381.1"/>
    <property type="molecule type" value="Genomic_DNA"/>
</dbReference>
<protein>
    <recommendedName>
        <fullName evidence="5">Arsenite methyltransferase</fullName>
        <ecNumber evidence="4">2.1.1.137</ecNumber>
    </recommendedName>
</protein>
<evidence type="ECO:0000256" key="1">
    <source>
        <dbReference type="ARBA" id="ARBA00022679"/>
    </source>
</evidence>
<name>Q6AMP4_DESPS</name>
<dbReference type="Pfam" id="PF13847">
    <property type="entry name" value="Methyltransf_31"/>
    <property type="match status" value="1"/>
</dbReference>
<dbReference type="HOGENOM" id="CLU_052868_4_0_7"/>
<evidence type="ECO:0000256" key="3">
    <source>
        <dbReference type="ARBA" id="ARBA00034487"/>
    </source>
</evidence>
<evidence type="ECO:0000256" key="8">
    <source>
        <dbReference type="ARBA" id="ARBA00048428"/>
    </source>
</evidence>
<comment type="catalytic activity">
    <reaction evidence="6">
        <text>arsenic triglutathione + [thioredoxin]-dithiol + S-adenosyl-L-methionine + 2 H2O = methylarsonous acid + [thioredoxin]-disulfide + 3 glutathione + S-adenosyl-L-homocysteine + H(+)</text>
        <dbReference type="Rhea" id="RHEA:69460"/>
        <dbReference type="Rhea" id="RHEA-COMP:10698"/>
        <dbReference type="Rhea" id="RHEA-COMP:10700"/>
        <dbReference type="ChEBI" id="CHEBI:15377"/>
        <dbReference type="ChEBI" id="CHEBI:15378"/>
        <dbReference type="ChEBI" id="CHEBI:17826"/>
        <dbReference type="ChEBI" id="CHEBI:29950"/>
        <dbReference type="ChEBI" id="CHEBI:50058"/>
        <dbReference type="ChEBI" id="CHEBI:57856"/>
        <dbReference type="ChEBI" id="CHEBI:57925"/>
        <dbReference type="ChEBI" id="CHEBI:59789"/>
        <dbReference type="ChEBI" id="CHEBI:183640"/>
        <dbReference type="EC" id="2.1.1.137"/>
    </reaction>
</comment>
<gene>
    <name evidence="10" type="ordered locus">DP1652</name>
</gene>
<accession>Q6AMP4</accession>
<dbReference type="STRING" id="177439.DP1652"/>
<dbReference type="InterPro" id="IPR026669">
    <property type="entry name" value="Arsenite_MeTrfase-like"/>
</dbReference>
<dbReference type="SUPFAM" id="SSF53335">
    <property type="entry name" value="S-adenosyl-L-methionine-dependent methyltransferases"/>
    <property type="match status" value="1"/>
</dbReference>
<dbReference type="KEGG" id="dps:DP1652"/>
<dbReference type="PANTHER" id="PTHR43675">
    <property type="entry name" value="ARSENITE METHYLTRANSFERASE"/>
    <property type="match status" value="1"/>
</dbReference>
<proteinExistence type="inferred from homology"/>
<dbReference type="GO" id="GO:0030791">
    <property type="term" value="F:arsenite methyltransferase activity"/>
    <property type="evidence" value="ECO:0007669"/>
    <property type="project" value="UniProtKB-EC"/>
</dbReference>
<keyword evidence="1" id="KW-0808">Transferase</keyword>
<dbReference type="CDD" id="cd02440">
    <property type="entry name" value="AdoMet_MTases"/>
    <property type="match status" value="1"/>
</dbReference>
<comment type="catalytic activity">
    <reaction evidence="7">
        <text>arsenic triglutathione + 2 [thioredoxin]-dithiol + 2 S-adenosyl-L-methionine + H2O = dimethylarsinous acid + 2 [thioredoxin]-disulfide + 3 glutathione + 2 S-adenosyl-L-homocysteine + 2 H(+)</text>
        <dbReference type="Rhea" id="RHEA:69464"/>
        <dbReference type="Rhea" id="RHEA-COMP:10698"/>
        <dbReference type="Rhea" id="RHEA-COMP:10700"/>
        <dbReference type="ChEBI" id="CHEBI:15377"/>
        <dbReference type="ChEBI" id="CHEBI:15378"/>
        <dbReference type="ChEBI" id="CHEBI:23808"/>
        <dbReference type="ChEBI" id="CHEBI:29950"/>
        <dbReference type="ChEBI" id="CHEBI:50058"/>
        <dbReference type="ChEBI" id="CHEBI:57856"/>
        <dbReference type="ChEBI" id="CHEBI:57925"/>
        <dbReference type="ChEBI" id="CHEBI:59789"/>
        <dbReference type="ChEBI" id="CHEBI:183640"/>
        <dbReference type="EC" id="2.1.1.137"/>
    </reaction>
</comment>